<keyword evidence="4" id="KW-1185">Reference proteome</keyword>
<evidence type="ECO:0000313" key="3">
    <source>
        <dbReference type="EMBL" id="CAK8684157.1"/>
    </source>
</evidence>
<reference evidence="3 4" key="1">
    <citation type="submission" date="2024-02" db="EMBL/GenBank/DDBJ databases">
        <authorList>
            <person name="Daric V."/>
            <person name="Darras S."/>
        </authorList>
    </citation>
    <scope>NUCLEOTIDE SEQUENCE [LARGE SCALE GENOMIC DNA]</scope>
</reference>
<comment type="caution">
    <text evidence="3">The sequence shown here is derived from an EMBL/GenBank/DDBJ whole genome shotgun (WGS) entry which is preliminary data.</text>
</comment>
<feature type="signal peptide" evidence="1">
    <location>
        <begin position="1"/>
        <end position="25"/>
    </location>
</feature>
<dbReference type="Proteomes" id="UP001642483">
    <property type="component" value="Unassembled WGS sequence"/>
</dbReference>
<evidence type="ECO:0000313" key="4">
    <source>
        <dbReference type="Proteomes" id="UP001642483"/>
    </source>
</evidence>
<sequence>MKSFALLLLVVVLLSYVGVLPNASARTKVCPTKFCSKNSQGRFVRDCQQLTGIWKDLCNYYQSTLCRKHCNGGSYFSG</sequence>
<evidence type="ECO:0000256" key="1">
    <source>
        <dbReference type="SAM" id="SignalP"/>
    </source>
</evidence>
<proteinExistence type="predicted"/>
<organism evidence="3 4">
    <name type="scientific">Clavelina lepadiformis</name>
    <name type="common">Light-bulb sea squirt</name>
    <name type="synonym">Ascidia lepadiformis</name>
    <dbReference type="NCBI Taxonomy" id="159417"/>
    <lineage>
        <taxon>Eukaryota</taxon>
        <taxon>Metazoa</taxon>
        <taxon>Chordata</taxon>
        <taxon>Tunicata</taxon>
        <taxon>Ascidiacea</taxon>
        <taxon>Aplousobranchia</taxon>
        <taxon>Clavelinidae</taxon>
        <taxon>Clavelina</taxon>
    </lineage>
</organism>
<gene>
    <name evidence="2" type="ORF">CVLEPA_LOCUS15150</name>
    <name evidence="3" type="ORF">CVLEPA_LOCUS15153</name>
</gene>
<dbReference type="EMBL" id="CAWYQH010000097">
    <property type="protein sequence ID" value="CAK8684157.1"/>
    <property type="molecule type" value="Genomic_DNA"/>
</dbReference>
<evidence type="ECO:0000313" key="2">
    <source>
        <dbReference type="EMBL" id="CAK8684154.1"/>
    </source>
</evidence>
<name>A0ABP0FX51_CLALP</name>
<dbReference type="EMBL" id="CAWYQH010000097">
    <property type="protein sequence ID" value="CAK8684154.1"/>
    <property type="molecule type" value="Genomic_DNA"/>
</dbReference>
<accession>A0ABP0FX51</accession>
<protein>
    <submittedName>
        <fullName evidence="3">Uncharacterized protein</fullName>
    </submittedName>
</protein>
<feature type="chain" id="PRO_5045029048" evidence="1">
    <location>
        <begin position="26"/>
        <end position="78"/>
    </location>
</feature>
<keyword evidence="1" id="KW-0732">Signal</keyword>